<comment type="similarity">
    <text evidence="2 8">Belongs to the major facilitator superfamily. Sugar transporter (TC 2.A.1.1) family.</text>
</comment>
<feature type="transmembrane region" description="Helical" evidence="9">
    <location>
        <begin position="141"/>
        <end position="160"/>
    </location>
</feature>
<evidence type="ECO:0000256" key="8">
    <source>
        <dbReference type="RuleBase" id="RU003346"/>
    </source>
</evidence>
<evidence type="ECO:0000313" key="11">
    <source>
        <dbReference type="EMBL" id="BEI90788.1"/>
    </source>
</evidence>
<dbReference type="EMBL" id="AP028214">
    <property type="protein sequence ID" value="BEI90788.1"/>
    <property type="molecule type" value="Genomic_DNA"/>
</dbReference>
<evidence type="ECO:0000256" key="6">
    <source>
        <dbReference type="ARBA" id="ARBA00023136"/>
    </source>
</evidence>
<evidence type="ECO:0000256" key="5">
    <source>
        <dbReference type="ARBA" id="ARBA00022989"/>
    </source>
</evidence>
<evidence type="ECO:0000256" key="4">
    <source>
        <dbReference type="ARBA" id="ARBA00022692"/>
    </source>
</evidence>
<dbReference type="GeneID" id="85494658"/>
<evidence type="ECO:0000256" key="3">
    <source>
        <dbReference type="ARBA" id="ARBA00022448"/>
    </source>
</evidence>
<feature type="transmembrane region" description="Helical" evidence="9">
    <location>
        <begin position="199"/>
        <end position="222"/>
    </location>
</feature>
<evidence type="ECO:0000256" key="2">
    <source>
        <dbReference type="ARBA" id="ARBA00010992"/>
    </source>
</evidence>
<keyword evidence="3 8" id="KW-0813">Transport</keyword>
<keyword evidence="12" id="KW-1185">Reference proteome</keyword>
<dbReference type="InterPro" id="IPR005828">
    <property type="entry name" value="MFS_sugar_transport-like"/>
</dbReference>
<dbReference type="PROSITE" id="PS50850">
    <property type="entry name" value="MFS"/>
    <property type="match status" value="1"/>
</dbReference>
<dbReference type="Pfam" id="PF00083">
    <property type="entry name" value="Sugar_tr"/>
    <property type="match status" value="1"/>
</dbReference>
<feature type="transmembrane region" description="Helical" evidence="9">
    <location>
        <begin position="109"/>
        <end position="129"/>
    </location>
</feature>
<dbReference type="GO" id="GO:0016020">
    <property type="term" value="C:membrane"/>
    <property type="evidence" value="ECO:0007669"/>
    <property type="project" value="UniProtKB-SubCell"/>
</dbReference>
<keyword evidence="5 9" id="KW-1133">Transmembrane helix</keyword>
<dbReference type="Gene3D" id="1.20.1250.20">
    <property type="entry name" value="MFS general substrate transporter like domains"/>
    <property type="match status" value="1"/>
</dbReference>
<name>A0AA48L2V6_9TREE</name>
<gene>
    <name evidence="11" type="ORF">CcaverHIS019_0308580</name>
</gene>
<dbReference type="PANTHER" id="PTHR48022">
    <property type="entry name" value="PLASTIDIC GLUCOSE TRANSPORTER 4"/>
    <property type="match status" value="1"/>
</dbReference>
<evidence type="ECO:0000313" key="12">
    <source>
        <dbReference type="Proteomes" id="UP001233271"/>
    </source>
</evidence>
<dbReference type="InterPro" id="IPR020846">
    <property type="entry name" value="MFS_dom"/>
</dbReference>
<dbReference type="FunFam" id="1.20.1250.20:FF:000078">
    <property type="entry name" value="MFS maltose transporter, putative"/>
    <property type="match status" value="1"/>
</dbReference>
<dbReference type="InterPro" id="IPR050360">
    <property type="entry name" value="MFS_Sugar_Transporters"/>
</dbReference>
<evidence type="ECO:0000259" key="10">
    <source>
        <dbReference type="PROSITE" id="PS50850"/>
    </source>
</evidence>
<comment type="catalytic activity">
    <reaction evidence="7">
        <text>myo-inositol(out) + H(+)(out) = myo-inositol(in) + H(+)(in)</text>
        <dbReference type="Rhea" id="RHEA:60364"/>
        <dbReference type="ChEBI" id="CHEBI:15378"/>
        <dbReference type="ChEBI" id="CHEBI:17268"/>
    </reaction>
</comment>
<dbReference type="InterPro" id="IPR003663">
    <property type="entry name" value="Sugar/inositol_transpt"/>
</dbReference>
<dbReference type="AlphaFoldDB" id="A0AA48L2V6"/>
<feature type="transmembrane region" description="Helical" evidence="9">
    <location>
        <begin position="354"/>
        <end position="375"/>
    </location>
</feature>
<keyword evidence="6 9" id="KW-0472">Membrane</keyword>
<accession>A0AA48L2V6</accession>
<sequence>MTSPTDNVDSLKGAVVHAEEVDLADEKNLNVVGDAVHAEAVEASMGVMEGLKTYPRAVFWSFSISLLIIMEGYDVAVLGSVIGLPQYREKFGVPVINSQGLPDYELLPAWQMAVNQAPNVGCIIGIFIASWAQDRWGYRRTLQIALVFLTGAIFIIFFSVNVQMLFIGELLCGLPWGAFSSSAVSYASDVTPIPLRGYLTTYVNLCWIIGQILAAGILYRVLSLPGTLAYQVAFAVQWVWPIPLFILVTLAPESPWFLVRKGRLEEARHAVSRLQSKTSTIDPADTVAMMVRTDQFELDNEVGSSYLSCFRGADRRRTEISAMAWVAQVLCGMAFAGAPVYFFKQAGLSEENSFQLNLGITFMALGGTLASWVALTFGGRRPFFIGGLATMCGLLVIIGGLSWSPNPNVKWAQAALIMIFVWTYDFTIGPLTYCIVGETSATRLRSKTVGLSRNAYNVTSIVGGILNTYMMNPLAWNWKSRSALFWAGTCLIMTIWSFFRLPEMKGRSYHQLDLLFERRTPTRKFKETVITSEDEE</sequence>
<feature type="transmembrane region" description="Helical" evidence="9">
    <location>
        <begin position="455"/>
        <end position="471"/>
    </location>
</feature>
<dbReference type="SUPFAM" id="SSF103473">
    <property type="entry name" value="MFS general substrate transporter"/>
    <property type="match status" value="1"/>
</dbReference>
<dbReference type="Proteomes" id="UP001233271">
    <property type="component" value="Chromosome 3"/>
</dbReference>
<dbReference type="NCBIfam" id="TIGR00879">
    <property type="entry name" value="SP"/>
    <property type="match status" value="1"/>
</dbReference>
<feature type="transmembrane region" description="Helical" evidence="9">
    <location>
        <begin position="382"/>
        <end position="403"/>
    </location>
</feature>
<dbReference type="InterPro" id="IPR036259">
    <property type="entry name" value="MFS_trans_sf"/>
</dbReference>
<dbReference type="PANTHER" id="PTHR48022:SF5">
    <property type="entry name" value="ALPHA-GLUCOSIDES PERMEASE MPH2-RELATED"/>
    <property type="match status" value="1"/>
</dbReference>
<feature type="transmembrane region" description="Helical" evidence="9">
    <location>
        <begin position="415"/>
        <end position="435"/>
    </location>
</feature>
<evidence type="ECO:0000256" key="1">
    <source>
        <dbReference type="ARBA" id="ARBA00004141"/>
    </source>
</evidence>
<dbReference type="GO" id="GO:0005351">
    <property type="term" value="F:carbohydrate:proton symporter activity"/>
    <property type="evidence" value="ECO:0007669"/>
    <property type="project" value="TreeGrafter"/>
</dbReference>
<dbReference type="RefSeq" id="XP_060456053.1">
    <property type="nucleotide sequence ID" value="XM_060599351.1"/>
</dbReference>
<organism evidence="11 12">
    <name type="scientific">Cutaneotrichosporon cavernicola</name>
    <dbReference type="NCBI Taxonomy" id="279322"/>
    <lineage>
        <taxon>Eukaryota</taxon>
        <taxon>Fungi</taxon>
        <taxon>Dikarya</taxon>
        <taxon>Basidiomycota</taxon>
        <taxon>Agaricomycotina</taxon>
        <taxon>Tremellomycetes</taxon>
        <taxon>Trichosporonales</taxon>
        <taxon>Trichosporonaceae</taxon>
        <taxon>Cutaneotrichosporon</taxon>
    </lineage>
</organism>
<dbReference type="KEGG" id="ccac:CcaHIS019_0308580"/>
<protein>
    <recommendedName>
        <fullName evidence="10">Major facilitator superfamily (MFS) profile domain-containing protein</fullName>
    </recommendedName>
</protein>
<proteinExistence type="inferred from homology"/>
<reference evidence="11" key="1">
    <citation type="journal article" date="2023" name="BMC Genomics">
        <title>Chromosome-level genome assemblies of Cutaneotrichosporon spp. (Trichosporonales, Basidiomycota) reveal imbalanced evolution between nucleotide sequences and chromosome synteny.</title>
        <authorList>
            <person name="Kobayashi Y."/>
            <person name="Kayamori A."/>
            <person name="Aoki K."/>
            <person name="Shiwa Y."/>
            <person name="Matsutani M."/>
            <person name="Fujita N."/>
            <person name="Sugita T."/>
            <person name="Iwasaki W."/>
            <person name="Tanaka N."/>
            <person name="Takashima M."/>
        </authorList>
    </citation>
    <scope>NUCLEOTIDE SEQUENCE</scope>
    <source>
        <strain evidence="11">HIS019</strain>
    </source>
</reference>
<comment type="subcellular location">
    <subcellularLocation>
        <location evidence="1">Membrane</location>
        <topology evidence="1">Multi-pass membrane protein</topology>
    </subcellularLocation>
</comment>
<feature type="domain" description="Major facilitator superfamily (MFS) profile" evidence="10">
    <location>
        <begin position="60"/>
        <end position="505"/>
    </location>
</feature>
<evidence type="ECO:0000256" key="7">
    <source>
        <dbReference type="ARBA" id="ARBA00049119"/>
    </source>
</evidence>
<feature type="transmembrane region" description="Helical" evidence="9">
    <location>
        <begin position="58"/>
        <end position="82"/>
    </location>
</feature>
<keyword evidence="4 9" id="KW-0812">Transmembrane</keyword>
<evidence type="ECO:0000256" key="9">
    <source>
        <dbReference type="SAM" id="Phobius"/>
    </source>
</evidence>
<feature type="transmembrane region" description="Helical" evidence="9">
    <location>
        <begin position="320"/>
        <end position="342"/>
    </location>
</feature>
<feature type="transmembrane region" description="Helical" evidence="9">
    <location>
        <begin position="228"/>
        <end position="251"/>
    </location>
</feature>
<feature type="transmembrane region" description="Helical" evidence="9">
    <location>
        <begin position="483"/>
        <end position="501"/>
    </location>
</feature>
<feature type="transmembrane region" description="Helical" evidence="9">
    <location>
        <begin position="166"/>
        <end position="187"/>
    </location>
</feature>